<evidence type="ECO:0000313" key="2">
    <source>
        <dbReference type="EMBL" id="CAG8572685.1"/>
    </source>
</evidence>
<name>A0ABN7UDZ1_GIGMA</name>
<feature type="compositionally biased region" description="Basic and acidic residues" evidence="1">
    <location>
        <begin position="103"/>
        <end position="112"/>
    </location>
</feature>
<evidence type="ECO:0000313" key="3">
    <source>
        <dbReference type="Proteomes" id="UP000789901"/>
    </source>
</evidence>
<dbReference type="Proteomes" id="UP000789901">
    <property type="component" value="Unassembled WGS sequence"/>
</dbReference>
<gene>
    <name evidence="2" type="ORF">GMARGA_LOCUS5564</name>
</gene>
<sequence>MGTLEIKNAKEIDYINEMNKLGHPDDLLDKVGNKEEYKKFECYKKLADIEGDICPTKKQMIEVEIKDNEYKMCIDYWSFSKARATKDLSSKTNKPGPSYENGTENKNEKTLEPDLCNQIRIGSEKDNP</sequence>
<protein>
    <submittedName>
        <fullName evidence="2">27091_t:CDS:1</fullName>
    </submittedName>
</protein>
<feature type="compositionally biased region" description="Polar residues" evidence="1">
    <location>
        <begin position="90"/>
        <end position="102"/>
    </location>
</feature>
<dbReference type="EMBL" id="CAJVQB010002383">
    <property type="protein sequence ID" value="CAG8572685.1"/>
    <property type="molecule type" value="Genomic_DNA"/>
</dbReference>
<proteinExistence type="predicted"/>
<keyword evidence="3" id="KW-1185">Reference proteome</keyword>
<reference evidence="2 3" key="1">
    <citation type="submission" date="2021-06" db="EMBL/GenBank/DDBJ databases">
        <authorList>
            <person name="Kallberg Y."/>
            <person name="Tangrot J."/>
            <person name="Rosling A."/>
        </authorList>
    </citation>
    <scope>NUCLEOTIDE SEQUENCE [LARGE SCALE GENOMIC DNA]</scope>
    <source>
        <strain evidence="2 3">120-4 pot B 10/14</strain>
    </source>
</reference>
<comment type="caution">
    <text evidence="2">The sequence shown here is derived from an EMBL/GenBank/DDBJ whole genome shotgun (WGS) entry which is preliminary data.</text>
</comment>
<feature type="region of interest" description="Disordered" evidence="1">
    <location>
        <begin position="84"/>
        <end position="128"/>
    </location>
</feature>
<feature type="non-terminal residue" evidence="2">
    <location>
        <position position="128"/>
    </location>
</feature>
<evidence type="ECO:0000256" key="1">
    <source>
        <dbReference type="SAM" id="MobiDB-lite"/>
    </source>
</evidence>
<accession>A0ABN7UDZ1</accession>
<organism evidence="2 3">
    <name type="scientific">Gigaspora margarita</name>
    <dbReference type="NCBI Taxonomy" id="4874"/>
    <lineage>
        <taxon>Eukaryota</taxon>
        <taxon>Fungi</taxon>
        <taxon>Fungi incertae sedis</taxon>
        <taxon>Mucoromycota</taxon>
        <taxon>Glomeromycotina</taxon>
        <taxon>Glomeromycetes</taxon>
        <taxon>Diversisporales</taxon>
        <taxon>Gigasporaceae</taxon>
        <taxon>Gigaspora</taxon>
    </lineage>
</organism>